<dbReference type="GO" id="GO:0016787">
    <property type="term" value="F:hydrolase activity"/>
    <property type="evidence" value="ECO:0007669"/>
    <property type="project" value="UniProtKB-KW"/>
</dbReference>
<proteinExistence type="inferred from homology"/>
<dbReference type="GO" id="GO:0044172">
    <property type="term" value="C:host cell endoplasmic reticulum-Golgi intermediate compartment"/>
    <property type="evidence" value="ECO:0007669"/>
    <property type="project" value="UniProtKB-SubCell"/>
</dbReference>
<evidence type="ECO:0000259" key="22">
    <source>
        <dbReference type="PROSITE" id="PS50802"/>
    </source>
</evidence>
<evidence type="ECO:0000256" key="4">
    <source>
        <dbReference type="ARBA" id="ARBA00004328"/>
    </source>
</evidence>
<dbReference type="GO" id="GO:0006351">
    <property type="term" value="P:DNA-templated transcription"/>
    <property type="evidence" value="ECO:0007669"/>
    <property type="project" value="InterPro"/>
</dbReference>
<keyword evidence="8" id="KW-0808">Transferase</keyword>
<evidence type="ECO:0000256" key="18">
    <source>
        <dbReference type="ARBA" id="ARBA00031012"/>
    </source>
</evidence>
<keyword evidence="10" id="KW-0378">Hydrolase</keyword>
<evidence type="ECO:0000256" key="10">
    <source>
        <dbReference type="ARBA" id="ARBA00022801"/>
    </source>
</evidence>
<comment type="cofactor">
    <cofactor evidence="1">
        <name>Mn(2+)</name>
        <dbReference type="ChEBI" id="CHEBI:29035"/>
    </cofactor>
</comment>
<dbReference type="GO" id="GO:0044177">
    <property type="term" value="C:host cell Golgi apparatus"/>
    <property type="evidence" value="ECO:0007669"/>
    <property type="project" value="UniProtKB-SubCell"/>
</dbReference>
<dbReference type="GO" id="GO:0044423">
    <property type="term" value="C:virion component"/>
    <property type="evidence" value="ECO:0007669"/>
    <property type="project" value="UniProtKB-KW"/>
</dbReference>
<evidence type="ECO:0000256" key="9">
    <source>
        <dbReference type="ARBA" id="ARBA00022723"/>
    </source>
</evidence>
<dbReference type="InterPro" id="IPR007322">
    <property type="entry name" value="RNA_pol_bunyavir"/>
</dbReference>
<keyword evidence="9" id="KW-0479">Metal-binding</keyword>
<dbReference type="InterPro" id="IPR015842">
    <property type="entry name" value="RNA-dir_pol_tenuivirus"/>
</dbReference>
<evidence type="ECO:0000256" key="13">
    <source>
        <dbReference type="ARBA" id="ARBA00022844"/>
    </source>
</evidence>
<dbReference type="PROSITE" id="PS50525">
    <property type="entry name" value="RDRP_SSRNA_NEG_SEG"/>
    <property type="match status" value="1"/>
</dbReference>
<dbReference type="GO" id="GO:0046872">
    <property type="term" value="F:metal ion binding"/>
    <property type="evidence" value="ECO:0007669"/>
    <property type="project" value="UniProtKB-KW"/>
</dbReference>
<evidence type="ECO:0000256" key="19">
    <source>
        <dbReference type="ARBA" id="ARBA00034123"/>
    </source>
</evidence>
<comment type="subcellular location">
    <subcellularLocation>
        <location evidence="3">Host Golgi apparatus</location>
    </subcellularLocation>
    <subcellularLocation>
        <location evidence="5">Host endoplasmic reticulum-Golgi intermediate compartment</location>
    </subcellularLocation>
    <subcellularLocation>
        <location evidence="4">Virion</location>
    </subcellularLocation>
</comment>
<keyword evidence="14" id="KW-1038">Host endoplasmic reticulum</keyword>
<dbReference type="InterPro" id="IPR029124">
    <property type="entry name" value="L_protein_N"/>
</dbReference>
<dbReference type="GO" id="GO:0039694">
    <property type="term" value="P:viral RNA genome replication"/>
    <property type="evidence" value="ECO:0007669"/>
    <property type="project" value="InterPro"/>
</dbReference>
<comment type="cofactor">
    <cofactor evidence="2">
        <name>Mg(2+)</name>
        <dbReference type="ChEBI" id="CHEBI:18420"/>
    </cofactor>
</comment>
<evidence type="ECO:0000256" key="20">
    <source>
        <dbReference type="ARBA" id="ARBA00046037"/>
    </source>
</evidence>
<evidence type="ECO:0000256" key="5">
    <source>
        <dbReference type="ARBA" id="ARBA00004452"/>
    </source>
</evidence>
<keyword evidence="11" id="KW-1040">Host Golgi apparatus</keyword>
<name>A0A1Z2RTY7_9VIRU</name>
<dbReference type="PROSITE" id="PS50802">
    <property type="entry name" value="OTU"/>
    <property type="match status" value="1"/>
</dbReference>
<evidence type="ECO:0000256" key="2">
    <source>
        <dbReference type="ARBA" id="ARBA00001946"/>
    </source>
</evidence>
<keyword evidence="15" id="KW-0464">Manganese</keyword>
<dbReference type="InterPro" id="IPR022531">
    <property type="entry name" value="L_PA-C-like"/>
</dbReference>
<evidence type="ECO:0000256" key="3">
    <source>
        <dbReference type="ARBA" id="ARBA00004136"/>
    </source>
</evidence>
<feature type="domain" description="RdRp catalytic" evidence="21">
    <location>
        <begin position="1472"/>
        <end position="1671"/>
    </location>
</feature>
<keyword evidence="13" id="KW-0946">Virion</keyword>
<reference evidence="23" key="1">
    <citation type="submission" date="2016-07" db="EMBL/GenBank/DDBJ databases">
        <title>Molecular variability of the complete genes of Rice stripe virus infecting rice in Sichuan province of China.</title>
        <authorList>
            <person name="Wu G.T."/>
            <person name="Qing L."/>
            <person name="Rang J."/>
        </authorList>
    </citation>
    <scope>NUCLEOTIDE SEQUENCE</scope>
    <source>
        <strain evidence="23">Huid04</strain>
    </source>
</reference>
<evidence type="ECO:0000256" key="15">
    <source>
        <dbReference type="ARBA" id="ARBA00023211"/>
    </source>
</evidence>
<evidence type="ECO:0000256" key="8">
    <source>
        <dbReference type="ARBA" id="ARBA00022679"/>
    </source>
</evidence>
<evidence type="ECO:0000256" key="1">
    <source>
        <dbReference type="ARBA" id="ARBA00001936"/>
    </source>
</evidence>
<evidence type="ECO:0000313" key="23">
    <source>
        <dbReference type="EMBL" id="ASA47670.1"/>
    </source>
</evidence>
<sequence length="2919" mass="336759">MSTSPLVIPLHVHGRSYELLAGYHEVDWQEIEELEETDVRGDGFCLYHSILYSLGLSKENSRTTEFMIKLRSNPAICQLDQEMQLSLMKQLDPNDSSAWGEDIAIGFIAIILRIKIIAYQTVDGKLFKTIYGAEFESTIRIRNYGNYHFKSLETDFDHKVKLRSKIEEFLRMPVEDCESISLWHASVYKPIISDSLSGHKSFSNVDELIGSIISSMYKIMDNGDQCFLWSAMRMIARPSEKLYALAVFLGFNLKFYHVRKRAEKLTAKLESDHTNLGVKLIEVYEVSEPTRSTWVLKPGGSRITETRNFVIEEIIDNRRSLESLFVSSSDYPAELCSQKLSAIKDGIALMFGFINRTPENSGRELYINTYYLKRILQVDRNVIRDSLRSQPAVGMIQIIRLPTAFGTYNPEVGTLLLAQTGLVYRLGTTTRVQMEIRRSPSVISRSHKITSFPETQKHNNNLYDYAPRTQETFYHPNAEIYEAVDVKTPSVITEIVDNHIVIKLNTDDKGWSVSDSIKQDFVYRKRLMDAKNIVHDFVFDILSTETDKSFKGADLSIGGISDNWTPDVIISRESDPQYEDIVVYEFTTRSTESIESLLRSVEVKSLRYKEAIQERAITLKKRISYYTICVSLDAVATNLLSLPADVCRELIIRLRVANQVKIQLADNDINLDSATLLAPDIYRIKEMFRESFPNNKFIHPITKEMYEHFVNPMISGEKDYVTNLKSIIDKETRDEQRKNLESLKVVDGKKYTERKADTALSEMSQAEEHYRSYFENDNFRSTLKAPVRLPLIIRDVSSQDNQFSNKELSDRIRKKPIDHPIYNIWDQAVNKRNCSIALGHLDELEISMLEGQVAKKVEESYKKDRSQYNRTTLLTNMKEDIYLAERGINAKKRLEEPDVKFYRDQSKRPFHPFVSETRDIEQFTQKECLELNEESGHCSLINVEDLVLSALELHEVGDLEHLWNNIKAHSKTKFALYAKFISDLATELAISLSQNCKEDTYVVKKLRDFSCYVLIKPVNLKSNVFFSLYIPSNIYKSHNTTFKTLIGSPESGYMTDFVSANVSKLVNWVRCEAMMLAQRGFWREFYAVAPSIEEQDGMTEPDSVCQMMSWTLLILLNDKHQLEEMITVSRFVHMEGFVTFPAWPRPYKMFDKLSVTPRSRLECLVIKRLIMLMKHYSENPIKFMIEDEKKKWFGFKNMFLLDCNGKLSDLSDQDQMLNLFYLGYLKNKDEEVEDNGMGQLLTKILGFESAMPKTRDFLGMKDPEYGTIKKHEFSISYVKDLCDKFLDRLKKTHGIKDPITYLGDKIAKFLSTQFIETMASLKASSNFSEDYYLYTPSRRLKNQEQSRSKHVFDAGGNISASVKGKLYHRSKVIEKLTTLIKDETPGKELKIVVDLLPKAMEALNKNECMHICIFKKNQHGGLREIYVLNIFERIMQKTVEDFSRAILECCPSETMTSPKNKFRIPELHNMEARKTLKNEYMTISTSDDASKWNQGHYVSKFMCMLLRLTPTYYHGFLVQALQLWHHKKIFLGDQLLQLFNQNSMLNTMDTTLMKVFQAYKGEIQVPWMKAGRSYIETETGMMQGILHYTSSLFHAIFLDQLAEECRRDINRAIKTIVNKENEKVSCIVNNMESSDDSSFIISIPNFKDNEAAQLYLLCVVNSWFRKKEKLGTYLGIYKSPKSTTQTLFVMEFNSEFFFSGDVHRPTFRWVNAAVLIGEQETLSGIQEELSNTLKDVIEGGGTYALTFMVQVAQAMIHYRMLGSSASSVWPAYETLLKNSYDPALGFFLMDNPKCAGLLGFNYNVWIACTTTPLGEKYHEMIQEEMKAESQSLKSVTEDTINTGLVSRTTMVGFGNKKRWMKLMTTLNLSADVYEKIEEEPRVYFFHAATAEQIIQKIAIKMKSPGVIQSLSKGNMLARKIASSVFFISRHIVFTMSAYYDADPVTRKTSLLKELINSSKVPQGHDYLQEPHTLKPTKVEVDEDSWEFKSAKEECIRVLKQRIRIHTGREERSISLLFENISKSMIGRCTDHNDVRENVSIIACALKMNYSIFKKDAAPNRYLLDEKNIVYPLIGKEVSAYVKSDKVHIEISEKKERLSTKLFNIDKMKDIEETLSLLFPSYGDYLSLKETIDQVTFQSAIHKVNERRRVRADVHLTGTEGFSKLPMYTAAVWAWFDVKTIPAHDSIYRTIWKVYKEQYSWLSDTLKETVEKGPFKTVQGVVNFISRAGVRSRVVHLVGSFGKNVRGSINLVTAIKDNFSNGLVFKGNIFDIKAKKTRESLDNYLSICTTLSQAPITKHDKNQILRSLFVSGPRIQYVSSQFGSRRNRMSILQEVVADDPTLHWPDQDTSQKQLEDKFRELAHKELPFLTEKVFHDHLEKIEQLMKENTHLGGRDVDASKTPYVLARASDIEIHCYELWREYDEDEDEAYQAYCSEVEAAMDQEKLNALIERYHADPKANWIQMLMNGEIETVEELNKLDKGFESHRLALVERIRVGRLGILGSYTKCQQRIEELDGEGNKTHRYTGEGIWRGSFDDSDVCIVVQDLKKTRESYLKCVVFSKVSDYKVLMGHLKTWCREHHISNDEFPTCTQKELLSYGVTKSSVLLYKMNGMRMLRNMEKGIPLYWNPSLSTRSQTYINWLAVDITDHSLRLRNRTIENGRVVNQTIMVVPLYKTDVQIFKTSPVDLEQDVQNDRLKLLSVTKAGELRWLQDWIMWRSSAVDDLNILNQVRRNKAARDHFNTKPEFKKWIKELWDYALDTTLINKKVFITTQGSESQSTVSSGDSDSAVAPLTDEAVDEIHDLLDKELEKGTLKQIIHDATIDAQLDIPAIESFLAEEMEVFKSSLAKSHPLLLNYVRYMIQEIGVTNFRSLIDSFNQKDPLKSVSLSILDLKEVFKFVYQDINDAYFVKQEEDHKFDF</sequence>
<evidence type="ECO:0000256" key="16">
    <source>
        <dbReference type="ARBA" id="ARBA00030285"/>
    </source>
</evidence>
<keyword evidence="12" id="KW-0460">Magnesium</keyword>
<evidence type="ECO:0000256" key="17">
    <source>
        <dbReference type="ARBA" id="ARBA00030436"/>
    </source>
</evidence>
<comment type="function">
    <text evidence="20">RNA-dependent RNA polymerase, which is responsible for the replication and transcription of the viral RNA genome using antigenomic RNA as an intermediate. During transcription, synthesizes subgenomic RNAs and assures their capping by a cap-snatching mechanism, which involves the endonuclease activity cleaving the host capped pre-mRNAs. These short capped RNAs are then used as primers for viral transcription. The 3'-end of subgenomic mRNAs molecules are not polyadenylated. During replication, the polymerase binds the 5' and 3' vRNA extremities at distinct sites. In turn, significant conformational changes occur in the polymerase and in vRNA to initiate active RNA synthesis. As a consequence of the use of the same enzyme for both transcription and replication, these mechanisms need to be well coordinated.</text>
</comment>
<evidence type="ECO:0000256" key="11">
    <source>
        <dbReference type="ARBA" id="ARBA00022812"/>
    </source>
</evidence>
<dbReference type="EC" id="2.7.7.48" evidence="6"/>
<dbReference type="Gene3D" id="3.90.70.80">
    <property type="match status" value="1"/>
</dbReference>
<dbReference type="InterPro" id="IPR003323">
    <property type="entry name" value="OTU_dom"/>
</dbReference>
<dbReference type="PIRSF" id="PIRSF036873">
    <property type="entry name" value="L_TenuV"/>
    <property type="match status" value="1"/>
</dbReference>
<dbReference type="EMBL" id="KX611337">
    <property type="protein sequence ID" value="ASA47670.1"/>
    <property type="molecule type" value="Genomic_RNA"/>
</dbReference>
<evidence type="ECO:0000256" key="7">
    <source>
        <dbReference type="ARBA" id="ARBA00018602"/>
    </source>
</evidence>
<dbReference type="Pfam" id="PF15518">
    <property type="entry name" value="L_protein_N"/>
    <property type="match status" value="1"/>
</dbReference>
<organism evidence="23">
    <name type="scientific">Tenuivirus oryzaclavatae</name>
    <dbReference type="NCBI Taxonomy" id="3052763"/>
    <lineage>
        <taxon>Viruses</taxon>
        <taxon>Riboviria</taxon>
        <taxon>Orthornavirae</taxon>
        <taxon>Negarnaviricota</taxon>
        <taxon>Polyploviricotina</taxon>
        <taxon>Bunyaviricetes</taxon>
        <taxon>Hareavirales</taxon>
        <taxon>Phenuiviridae</taxon>
        <taxon>Tenuivirus</taxon>
    </lineage>
</organism>
<dbReference type="GO" id="GO:0003968">
    <property type="term" value="F:RNA-directed RNA polymerase activity"/>
    <property type="evidence" value="ECO:0007669"/>
    <property type="project" value="UniProtKB-EC"/>
</dbReference>
<evidence type="ECO:0000256" key="14">
    <source>
        <dbReference type="ARBA" id="ARBA00023184"/>
    </source>
</evidence>
<evidence type="ECO:0000256" key="6">
    <source>
        <dbReference type="ARBA" id="ARBA00012494"/>
    </source>
</evidence>
<evidence type="ECO:0000259" key="21">
    <source>
        <dbReference type="PROSITE" id="PS50525"/>
    </source>
</evidence>
<dbReference type="Pfam" id="PF12603">
    <property type="entry name" value="L_PA-C-like"/>
    <property type="match status" value="1"/>
</dbReference>
<dbReference type="InterPro" id="IPR007099">
    <property type="entry name" value="RNA-dir_pol_NSvirus"/>
</dbReference>
<feature type="domain" description="OTU" evidence="22">
    <location>
        <begin position="34"/>
        <end position="155"/>
    </location>
</feature>
<evidence type="ECO:0000256" key="12">
    <source>
        <dbReference type="ARBA" id="ARBA00022842"/>
    </source>
</evidence>
<dbReference type="Pfam" id="PF04196">
    <property type="entry name" value="Bunya_RdRp"/>
    <property type="match status" value="1"/>
</dbReference>
<comment type="similarity">
    <text evidence="19">Belongs to the Bunyavirales RNA polymerase family.</text>
</comment>
<protein>
    <recommendedName>
        <fullName evidence="7">RNA-directed RNA polymerase L</fullName>
        <ecNumber evidence="6">2.7.7.48</ecNumber>
    </recommendedName>
    <alternativeName>
        <fullName evidence="16">Large structural protein</fullName>
    </alternativeName>
    <alternativeName>
        <fullName evidence="18">Replicase</fullName>
    </alternativeName>
    <alternativeName>
        <fullName evidence="17">Transcriptase</fullName>
    </alternativeName>
</protein>
<accession>A0A1Z2RTY7</accession>